<protein>
    <submittedName>
        <fullName evidence="1">Uncharacterized protein</fullName>
    </submittedName>
</protein>
<dbReference type="EMBL" id="AP018131">
    <property type="protein sequence ID" value="BBA48756.1"/>
    <property type="molecule type" value="Genomic_DNA"/>
</dbReference>
<evidence type="ECO:0000313" key="2">
    <source>
        <dbReference type="Proteomes" id="UP000262177"/>
    </source>
</evidence>
<dbReference type="Proteomes" id="UP000262177">
    <property type="component" value="Chromosome"/>
</dbReference>
<proteinExistence type="predicted"/>
<organism evidence="1 2">
    <name type="scientific">Bifidobacterium bifidum LMG 13195</name>
    <dbReference type="NCBI Taxonomy" id="1207542"/>
    <lineage>
        <taxon>Bacteria</taxon>
        <taxon>Bacillati</taxon>
        <taxon>Actinomycetota</taxon>
        <taxon>Actinomycetes</taxon>
        <taxon>Bifidobacteriales</taxon>
        <taxon>Bifidobacteriaceae</taxon>
        <taxon>Bifidobacterium</taxon>
    </lineage>
</organism>
<accession>A0A286TEI5</accession>
<name>A0A286TEI5_BIFBI</name>
<reference evidence="1 2" key="1">
    <citation type="journal article" date="2017" name="Biosci. Biotechnol. Biochem.">
        <title>Identification and characterization of a sulfoglycosidase from Bifidobacterium bifidum implicated in mucin glycan utilization.</title>
        <authorList>
            <person name="Katoh T."/>
            <person name="Maeshibu T."/>
            <person name="Kikkawa K."/>
            <person name="Gotoh A."/>
            <person name="Tomabechi Y."/>
            <person name="Nakamura M."/>
            <person name="Liao W.-H."/>
            <person name="Yamaguchi M."/>
            <person name="Ashida H."/>
            <person name="Yamamoto K."/>
            <person name="Katayama T."/>
        </authorList>
    </citation>
    <scope>NUCLEOTIDE SEQUENCE [LARGE SCALE GENOMIC DNA]</scope>
    <source>
        <strain evidence="1 2">JCM 7004</strain>
    </source>
</reference>
<evidence type="ECO:0000313" key="1">
    <source>
        <dbReference type="EMBL" id="BBA48756.1"/>
    </source>
</evidence>
<gene>
    <name evidence="1" type="ORF">BBJK_02601</name>
</gene>
<dbReference type="AlphaFoldDB" id="A0A286TEI5"/>
<sequence length="214" mass="24601">MSLDVHQIRWRSSYLEIDYSSRDGGVPWLYCVGRRQFVPFEIVGLESGVRRARLNLVLGDGREVLPGGQWIICEKIKESALFSLQALYAEYPLMPQRVDYDVRHLLPPELRDDDEAVAQYTDEERLELVAWHPYVTSGVTYDDEVLERLDNLDRVFRYGKNSYAYTGVFVPRRIVPVSSISRCTCSSSSATRPRATVSAVVARCRGTFSRRRTR</sequence>